<dbReference type="Proteomes" id="UP001374535">
    <property type="component" value="Chromosome 11"/>
</dbReference>
<sequence>MDSWTTKEGNTCQIHHPPLTLFRIALPCRCSCDNSCSFLVSSLKLLNQSLWLPKRHNYELLCVPFHSTEEKKSWVVGLFADETCYKNNEGCVYVCVVGFETVRECSRGFVLHNHNKCSFMVMLLFNFLETKIFKRRKE</sequence>
<dbReference type="EMBL" id="CP144690">
    <property type="protein sequence ID" value="WVY89303.1"/>
    <property type="molecule type" value="Genomic_DNA"/>
</dbReference>
<gene>
    <name evidence="1" type="ORF">V8G54_034817</name>
</gene>
<organism evidence="1 2">
    <name type="scientific">Vigna mungo</name>
    <name type="common">Black gram</name>
    <name type="synonym">Phaseolus mungo</name>
    <dbReference type="NCBI Taxonomy" id="3915"/>
    <lineage>
        <taxon>Eukaryota</taxon>
        <taxon>Viridiplantae</taxon>
        <taxon>Streptophyta</taxon>
        <taxon>Embryophyta</taxon>
        <taxon>Tracheophyta</taxon>
        <taxon>Spermatophyta</taxon>
        <taxon>Magnoliopsida</taxon>
        <taxon>eudicotyledons</taxon>
        <taxon>Gunneridae</taxon>
        <taxon>Pentapetalae</taxon>
        <taxon>rosids</taxon>
        <taxon>fabids</taxon>
        <taxon>Fabales</taxon>
        <taxon>Fabaceae</taxon>
        <taxon>Papilionoideae</taxon>
        <taxon>50 kb inversion clade</taxon>
        <taxon>NPAAA clade</taxon>
        <taxon>indigoferoid/millettioid clade</taxon>
        <taxon>Phaseoleae</taxon>
        <taxon>Vigna</taxon>
    </lineage>
</organism>
<name>A0AAQ3MEK1_VIGMU</name>
<accession>A0AAQ3MEK1</accession>
<proteinExistence type="predicted"/>
<evidence type="ECO:0000313" key="1">
    <source>
        <dbReference type="EMBL" id="WVY89303.1"/>
    </source>
</evidence>
<protein>
    <submittedName>
        <fullName evidence="1">Uncharacterized protein</fullName>
    </submittedName>
</protein>
<keyword evidence="2" id="KW-1185">Reference proteome</keyword>
<dbReference type="AlphaFoldDB" id="A0AAQ3MEK1"/>
<reference evidence="1 2" key="1">
    <citation type="journal article" date="2023" name="Life. Sci Alliance">
        <title>Evolutionary insights into 3D genome organization and epigenetic landscape of Vigna mungo.</title>
        <authorList>
            <person name="Junaid A."/>
            <person name="Singh B."/>
            <person name="Bhatia S."/>
        </authorList>
    </citation>
    <scope>NUCLEOTIDE SEQUENCE [LARGE SCALE GENOMIC DNA]</scope>
    <source>
        <strain evidence="1">Urdbean</strain>
    </source>
</reference>
<evidence type="ECO:0000313" key="2">
    <source>
        <dbReference type="Proteomes" id="UP001374535"/>
    </source>
</evidence>